<comment type="subcellular location">
    <subcellularLocation>
        <location evidence="1">Cell membrane</location>
        <topology evidence="1">Multi-pass membrane protein</topology>
    </subcellularLocation>
</comment>
<feature type="transmembrane region" description="Helical" evidence="7">
    <location>
        <begin position="321"/>
        <end position="344"/>
    </location>
</feature>
<feature type="transmembrane region" description="Helical" evidence="7">
    <location>
        <begin position="120"/>
        <end position="142"/>
    </location>
</feature>
<dbReference type="InterPro" id="IPR043428">
    <property type="entry name" value="LivM-like"/>
</dbReference>
<dbReference type="PANTHER" id="PTHR30482:SF4">
    <property type="entry name" value="SLR1201 PROTEIN"/>
    <property type="match status" value="1"/>
</dbReference>
<dbReference type="PATRIC" id="fig|1432052.4.peg.2049"/>
<dbReference type="GO" id="GO:0015658">
    <property type="term" value="F:branched-chain amino acid transmembrane transporter activity"/>
    <property type="evidence" value="ECO:0007669"/>
    <property type="project" value="InterPro"/>
</dbReference>
<accession>A0A1E3AC11</accession>
<dbReference type="EMBL" id="MCGH01000002">
    <property type="protein sequence ID" value="ODM05951.1"/>
    <property type="molecule type" value="Genomic_DNA"/>
</dbReference>
<dbReference type="GO" id="GO:0005886">
    <property type="term" value="C:plasma membrane"/>
    <property type="evidence" value="ECO:0007669"/>
    <property type="project" value="UniProtKB-SubCell"/>
</dbReference>
<dbReference type="InterPro" id="IPR017778">
    <property type="entry name" value="ABC_transptr_urea_perm_UrtC"/>
</dbReference>
<keyword evidence="2" id="KW-1003">Cell membrane</keyword>
<dbReference type="PANTHER" id="PTHR30482">
    <property type="entry name" value="HIGH-AFFINITY BRANCHED-CHAIN AMINO ACID TRANSPORT SYSTEM PERMEASE"/>
    <property type="match status" value="1"/>
</dbReference>
<dbReference type="AlphaFoldDB" id="A0A1E3AC11"/>
<evidence type="ECO:0000256" key="4">
    <source>
        <dbReference type="ARBA" id="ARBA00022989"/>
    </source>
</evidence>
<evidence type="ECO:0000313" key="9">
    <source>
        <dbReference type="Proteomes" id="UP000094067"/>
    </source>
</evidence>
<keyword evidence="5 7" id="KW-0472">Membrane</keyword>
<organism evidence="8 9">
    <name type="scientific">Eisenbergiella tayi</name>
    <dbReference type="NCBI Taxonomy" id="1432052"/>
    <lineage>
        <taxon>Bacteria</taxon>
        <taxon>Bacillati</taxon>
        <taxon>Bacillota</taxon>
        <taxon>Clostridia</taxon>
        <taxon>Lachnospirales</taxon>
        <taxon>Lachnospiraceae</taxon>
        <taxon>Eisenbergiella</taxon>
    </lineage>
</organism>
<feature type="transmembrane region" description="Helical" evidence="7">
    <location>
        <begin position="239"/>
        <end position="266"/>
    </location>
</feature>
<keyword evidence="3 7" id="KW-0812">Transmembrane</keyword>
<dbReference type="InterPro" id="IPR001851">
    <property type="entry name" value="ABC_transp_permease"/>
</dbReference>
<feature type="transmembrane region" description="Helical" evidence="7">
    <location>
        <begin position="21"/>
        <end position="40"/>
    </location>
</feature>
<evidence type="ECO:0000313" key="8">
    <source>
        <dbReference type="EMBL" id="ODM05951.1"/>
    </source>
</evidence>
<evidence type="ECO:0000256" key="3">
    <source>
        <dbReference type="ARBA" id="ARBA00022692"/>
    </source>
</evidence>
<dbReference type="NCBIfam" id="TIGR03408">
    <property type="entry name" value="urea_trans_UrtC"/>
    <property type="match status" value="1"/>
</dbReference>
<evidence type="ECO:0000256" key="2">
    <source>
        <dbReference type="ARBA" id="ARBA00022475"/>
    </source>
</evidence>
<dbReference type="Pfam" id="PF02653">
    <property type="entry name" value="BPD_transp_2"/>
    <property type="match status" value="1"/>
</dbReference>
<feature type="transmembrane region" description="Helical" evidence="7">
    <location>
        <begin position="198"/>
        <end position="218"/>
    </location>
</feature>
<feature type="transmembrane region" description="Helical" evidence="7">
    <location>
        <begin position="149"/>
        <end position="172"/>
    </location>
</feature>
<feature type="compositionally biased region" description="Basic and acidic residues" evidence="6">
    <location>
        <begin position="360"/>
        <end position="371"/>
    </location>
</feature>
<keyword evidence="4 7" id="KW-1133">Transmembrane helix</keyword>
<dbReference type="RefSeq" id="WP_069152062.1">
    <property type="nucleotide sequence ID" value="NZ_MEHB01000014.1"/>
</dbReference>
<name>A0A1E3AC11_9FIRM</name>
<dbReference type="CDD" id="cd06581">
    <property type="entry name" value="TM_PBP1_LivM_like"/>
    <property type="match status" value="1"/>
</dbReference>
<evidence type="ECO:0000256" key="6">
    <source>
        <dbReference type="SAM" id="MobiDB-lite"/>
    </source>
</evidence>
<comment type="caution">
    <text evidence="8">The sequence shown here is derived from an EMBL/GenBank/DDBJ whole genome shotgun (WGS) entry which is preliminary data.</text>
</comment>
<evidence type="ECO:0000256" key="7">
    <source>
        <dbReference type="SAM" id="Phobius"/>
    </source>
</evidence>
<sequence>MKRQTNSLAEGKGKPGIQGTTVLAVLLFIFLATLPFYMPMFRVSLFGKYMCFAIVALGLDMIWGYTGILSLGHGVYFGLGAYCMAMYLKLEASGGALPDFMSWSGLTELPGFWKPFQNPVFAVAMALLVPVALAVLIGYLTFIHKIRGVYFSILSQALAMIFGTLLVGSQAYTGGSNGLTNFSTIFGKSLNAPLTKIMMFYATLAGLVLVFALCRFLTNRRIGKVFLAIRDGESRAGFVGYNTAVYKVFVYALSAFIAGLGGALYVTQVGIISPSEVGIVPSVEMIIWVAIGGKGTLAGPILGALAVNGLKTAASENFPELWSYFIGILFVVVILWLPGGFVSLKEIPGKIRHKMSAGKKNTETGEDKKTAAEQALS</sequence>
<evidence type="ECO:0000256" key="5">
    <source>
        <dbReference type="ARBA" id="ARBA00023136"/>
    </source>
</evidence>
<proteinExistence type="predicted"/>
<reference evidence="8 9" key="1">
    <citation type="submission" date="2016-07" db="EMBL/GenBank/DDBJ databases">
        <title>Characterization of isolates of Eisenbergiella tayi derived from blood cultures, using whole genome sequencing.</title>
        <authorList>
            <person name="Burdz T."/>
            <person name="Wiebe D."/>
            <person name="Huynh C."/>
            <person name="Bernard K."/>
        </authorList>
    </citation>
    <scope>NUCLEOTIDE SEQUENCE [LARGE SCALE GENOMIC DNA]</scope>
    <source>
        <strain evidence="8 9">NML 110608</strain>
    </source>
</reference>
<dbReference type="Proteomes" id="UP000094067">
    <property type="component" value="Unassembled WGS sequence"/>
</dbReference>
<feature type="region of interest" description="Disordered" evidence="6">
    <location>
        <begin position="355"/>
        <end position="377"/>
    </location>
</feature>
<evidence type="ECO:0000256" key="1">
    <source>
        <dbReference type="ARBA" id="ARBA00004651"/>
    </source>
</evidence>
<feature type="transmembrane region" description="Helical" evidence="7">
    <location>
        <begin position="46"/>
        <end position="63"/>
    </location>
</feature>
<gene>
    <name evidence="8" type="ORF">BEI61_01840</name>
</gene>
<protein>
    <submittedName>
        <fullName evidence="8">Leucine/isoleucine/valine transporter permease subunit</fullName>
    </submittedName>
</protein>